<organism evidence="4 5">
    <name type="scientific">Filibacter tadaridae</name>
    <dbReference type="NCBI Taxonomy" id="2483811"/>
    <lineage>
        <taxon>Bacteria</taxon>
        <taxon>Bacillati</taxon>
        <taxon>Bacillota</taxon>
        <taxon>Bacilli</taxon>
        <taxon>Bacillales</taxon>
        <taxon>Caryophanaceae</taxon>
        <taxon>Filibacter</taxon>
    </lineage>
</organism>
<dbReference type="InterPro" id="IPR036390">
    <property type="entry name" value="WH_DNA-bd_sf"/>
</dbReference>
<evidence type="ECO:0000256" key="1">
    <source>
        <dbReference type="ARBA" id="ARBA00023015"/>
    </source>
</evidence>
<dbReference type="InterPro" id="IPR001034">
    <property type="entry name" value="DeoR_HTH"/>
</dbReference>
<dbReference type="EMBL" id="UXAV01000037">
    <property type="protein sequence ID" value="VDC26866.1"/>
    <property type="molecule type" value="Genomic_DNA"/>
</dbReference>
<evidence type="ECO:0000256" key="2">
    <source>
        <dbReference type="ARBA" id="ARBA00023163"/>
    </source>
</evidence>
<proteinExistence type="predicted"/>
<feature type="domain" description="HTH deoR-type" evidence="3">
    <location>
        <begin position="8"/>
        <end position="64"/>
    </location>
</feature>
<evidence type="ECO:0000313" key="4">
    <source>
        <dbReference type="EMBL" id="VDC26866.1"/>
    </source>
</evidence>
<keyword evidence="5" id="KW-1185">Reference proteome</keyword>
<dbReference type="OrthoDB" id="2353732at2"/>
<keyword evidence="2" id="KW-0804">Transcription</keyword>
<protein>
    <submittedName>
        <fullName evidence="4">Putative HTH-type transcriptional regulator YtzE</fullName>
    </submittedName>
</protein>
<gene>
    <name evidence="4" type="primary">ytzE</name>
    <name evidence="4" type="ORF">FILTAD_01542</name>
</gene>
<name>A0A3P5XED3_9BACL</name>
<accession>A0A3P5XED3</accession>
<dbReference type="RefSeq" id="WP_124069918.1">
    <property type="nucleotide sequence ID" value="NZ_CBCRXF010000004.1"/>
</dbReference>
<evidence type="ECO:0000313" key="5">
    <source>
        <dbReference type="Proteomes" id="UP000270468"/>
    </source>
</evidence>
<dbReference type="Pfam" id="PF08220">
    <property type="entry name" value="HTH_DeoR"/>
    <property type="match status" value="1"/>
</dbReference>
<dbReference type="InterPro" id="IPR036388">
    <property type="entry name" value="WH-like_DNA-bd_sf"/>
</dbReference>
<dbReference type="Gene3D" id="1.10.10.10">
    <property type="entry name" value="Winged helix-like DNA-binding domain superfamily/Winged helix DNA-binding domain"/>
    <property type="match status" value="1"/>
</dbReference>
<dbReference type="AlphaFoldDB" id="A0A3P5XED3"/>
<keyword evidence="1" id="KW-0805">Transcription regulation</keyword>
<evidence type="ECO:0000259" key="3">
    <source>
        <dbReference type="PROSITE" id="PS51000"/>
    </source>
</evidence>
<dbReference type="SUPFAM" id="SSF46785">
    <property type="entry name" value="Winged helix' DNA-binding domain"/>
    <property type="match status" value="1"/>
</dbReference>
<reference evidence="4 5" key="1">
    <citation type="submission" date="2018-11" db="EMBL/GenBank/DDBJ databases">
        <authorList>
            <person name="Criscuolo A."/>
        </authorList>
    </citation>
    <scope>NUCLEOTIDE SEQUENCE [LARGE SCALE GENOMIC DNA]</scope>
    <source>
        <strain evidence="4">ATB-66</strain>
    </source>
</reference>
<dbReference type="GO" id="GO:0003700">
    <property type="term" value="F:DNA-binding transcription factor activity"/>
    <property type="evidence" value="ECO:0007669"/>
    <property type="project" value="InterPro"/>
</dbReference>
<dbReference type="PROSITE" id="PS51000">
    <property type="entry name" value="HTH_DEOR_2"/>
    <property type="match status" value="1"/>
</dbReference>
<dbReference type="Proteomes" id="UP000270468">
    <property type="component" value="Unassembled WGS sequence"/>
</dbReference>
<sequence length="73" mass="8496">MKPATDRMLTRIKDVYLYIHDNGTVTTENLVEEFGITHRTIQRDLNVLEYNELIMSPIRGKWTTTAKKVKLSS</sequence>